<dbReference type="RefSeq" id="XP_040715217.1">
    <property type="nucleotide sequence ID" value="XM_040858467.1"/>
</dbReference>
<dbReference type="EMBL" id="MCFJ01000008">
    <property type="protein sequence ID" value="ORY63560.1"/>
    <property type="molecule type" value="Genomic_DNA"/>
</dbReference>
<keyword evidence="1" id="KW-0472">Membrane</keyword>
<accession>A0A1Y2DW90</accession>
<evidence type="ECO:0000256" key="1">
    <source>
        <dbReference type="SAM" id="Phobius"/>
    </source>
</evidence>
<keyword evidence="1" id="KW-1133">Transmembrane helix</keyword>
<proteinExistence type="predicted"/>
<keyword evidence="3" id="KW-1185">Reference proteome</keyword>
<evidence type="ECO:0000313" key="3">
    <source>
        <dbReference type="Proteomes" id="UP000193689"/>
    </source>
</evidence>
<organism evidence="2 3">
    <name type="scientific">Pseudomassariella vexata</name>
    <dbReference type="NCBI Taxonomy" id="1141098"/>
    <lineage>
        <taxon>Eukaryota</taxon>
        <taxon>Fungi</taxon>
        <taxon>Dikarya</taxon>
        <taxon>Ascomycota</taxon>
        <taxon>Pezizomycotina</taxon>
        <taxon>Sordariomycetes</taxon>
        <taxon>Xylariomycetidae</taxon>
        <taxon>Amphisphaeriales</taxon>
        <taxon>Pseudomassariaceae</taxon>
        <taxon>Pseudomassariella</taxon>
    </lineage>
</organism>
<protein>
    <submittedName>
        <fullName evidence="2">Uncharacterized protein</fullName>
    </submittedName>
</protein>
<sequence length="284" mass="32598">MNDTSTTLGELSNSAMPQNTSTFTTALPYNKSIDPKKIYPIWDDLRHRILWPYTDRTLSAIMETNMNKTPTINPMTKRAFDMVFTPDNDAFRKNDYVPTVIGVAVLAYLTIGFIFITAVAPRIILWRCLLDSTSKRWGTFHILRVSLILILYFVWPIVWVVLLVWTAVNDVRGMCCYSSRWKSEGTVLPVTNQNLETEGEDIRRRKTSFEIEEGPDSLELVDLDRIALPERTKTRPRLTVMRPGFWTGPDKRTVEQKACPALPQGPPVLQMAPNANYMFYNRSL</sequence>
<gene>
    <name evidence="2" type="ORF">BCR38DRAFT_410465</name>
</gene>
<keyword evidence="1" id="KW-0812">Transmembrane</keyword>
<dbReference type="AlphaFoldDB" id="A0A1Y2DW90"/>
<dbReference type="Proteomes" id="UP000193689">
    <property type="component" value="Unassembled WGS sequence"/>
</dbReference>
<reference evidence="2 3" key="1">
    <citation type="submission" date="2016-07" db="EMBL/GenBank/DDBJ databases">
        <title>Pervasive Adenine N6-methylation of Active Genes in Fungi.</title>
        <authorList>
            <consortium name="DOE Joint Genome Institute"/>
            <person name="Mondo S.J."/>
            <person name="Dannebaum R.O."/>
            <person name="Kuo R.C."/>
            <person name="Labutti K."/>
            <person name="Haridas S."/>
            <person name="Kuo A."/>
            <person name="Salamov A."/>
            <person name="Ahrendt S.R."/>
            <person name="Lipzen A."/>
            <person name="Sullivan W."/>
            <person name="Andreopoulos W.B."/>
            <person name="Clum A."/>
            <person name="Lindquist E."/>
            <person name="Daum C."/>
            <person name="Ramamoorthy G.K."/>
            <person name="Gryganskyi A."/>
            <person name="Culley D."/>
            <person name="Magnuson J.K."/>
            <person name="James T.Y."/>
            <person name="O'Malley M.A."/>
            <person name="Stajich J.E."/>
            <person name="Spatafora J.W."/>
            <person name="Visel A."/>
            <person name="Grigoriev I.V."/>
        </authorList>
    </citation>
    <scope>NUCLEOTIDE SEQUENCE [LARGE SCALE GENOMIC DNA]</scope>
    <source>
        <strain evidence="2 3">CBS 129021</strain>
    </source>
</reference>
<feature type="transmembrane region" description="Helical" evidence="1">
    <location>
        <begin position="142"/>
        <end position="168"/>
    </location>
</feature>
<feature type="transmembrane region" description="Helical" evidence="1">
    <location>
        <begin position="96"/>
        <end position="121"/>
    </location>
</feature>
<name>A0A1Y2DW90_9PEZI</name>
<comment type="caution">
    <text evidence="2">The sequence shown here is derived from an EMBL/GenBank/DDBJ whole genome shotgun (WGS) entry which is preliminary data.</text>
</comment>
<dbReference type="InParanoid" id="A0A1Y2DW90"/>
<dbReference type="GeneID" id="63774679"/>
<evidence type="ECO:0000313" key="2">
    <source>
        <dbReference type="EMBL" id="ORY63560.1"/>
    </source>
</evidence>